<organism evidence="1 2">
    <name type="scientific">Vreelandella sulfidaeris</name>
    <dbReference type="NCBI Taxonomy" id="115553"/>
    <lineage>
        <taxon>Bacteria</taxon>
        <taxon>Pseudomonadati</taxon>
        <taxon>Pseudomonadota</taxon>
        <taxon>Gammaproteobacteria</taxon>
        <taxon>Oceanospirillales</taxon>
        <taxon>Halomonadaceae</taxon>
        <taxon>Vreelandella</taxon>
    </lineage>
</organism>
<name>A0A455U8J5_9GAMM</name>
<accession>A0A455U8J5</accession>
<proteinExistence type="predicted"/>
<sequence length="64" mass="7246">MFLDIYGQPLLQAAVGLYGDAHVHRRRPGLNLNIVALLSSVKKRYVKKSLMAVPMKRSCVRSFM</sequence>
<dbReference type="KEGG" id="hsr:HSBAA_37880"/>
<evidence type="ECO:0000313" key="1">
    <source>
        <dbReference type="EMBL" id="BBI62482.1"/>
    </source>
</evidence>
<protein>
    <submittedName>
        <fullName evidence="1">Uncharacterized protein</fullName>
    </submittedName>
</protein>
<dbReference type="Proteomes" id="UP000320231">
    <property type="component" value="Chromosome"/>
</dbReference>
<dbReference type="AlphaFoldDB" id="A0A455U8J5"/>
<reference evidence="1 2" key="1">
    <citation type="journal article" date="2019" name="Microbiol. Resour. Announc.">
        <title>Complete Genome Sequence of Halomonas sulfidaeris Strain Esulfide1 Isolated from a Metal Sulfide Rock at a Depth of 2,200 Meters, Obtained Using Nanopore Sequencing.</title>
        <authorList>
            <person name="Saito M."/>
            <person name="Nishigata A."/>
            <person name="Galipon J."/>
            <person name="Arakawa K."/>
        </authorList>
    </citation>
    <scope>NUCLEOTIDE SEQUENCE [LARGE SCALE GENOMIC DNA]</scope>
    <source>
        <strain evidence="1 2">ATCC BAA-803</strain>
    </source>
</reference>
<dbReference type="EMBL" id="AP019514">
    <property type="protein sequence ID" value="BBI62482.1"/>
    <property type="molecule type" value="Genomic_DNA"/>
</dbReference>
<evidence type="ECO:0000313" key="2">
    <source>
        <dbReference type="Proteomes" id="UP000320231"/>
    </source>
</evidence>
<gene>
    <name evidence="1" type="ORF">HSBAA_37880</name>
</gene>